<reference evidence="2" key="1">
    <citation type="submission" date="2021-04" db="EMBL/GenBank/DDBJ databases">
        <authorList>
            <person name="Zhang D.-C."/>
        </authorList>
    </citation>
    <scope>NUCLEOTIDE SEQUENCE</scope>
    <source>
        <strain evidence="2">CGMCC 1.15697</strain>
    </source>
</reference>
<evidence type="ECO:0000313" key="3">
    <source>
        <dbReference type="Proteomes" id="UP000672602"/>
    </source>
</evidence>
<comment type="caution">
    <text evidence="2">The sequence shown here is derived from an EMBL/GenBank/DDBJ whole genome shotgun (WGS) entry which is preliminary data.</text>
</comment>
<dbReference type="PANTHER" id="PTHR36837">
    <property type="entry name" value="POLY(3-HYDROXYALKANOATE) POLYMERASE SUBUNIT PHAC"/>
    <property type="match status" value="1"/>
</dbReference>
<keyword evidence="3" id="KW-1185">Reference proteome</keyword>
<feature type="domain" description="PHB de-polymerase C-terminal" evidence="1">
    <location>
        <begin position="215"/>
        <end position="415"/>
    </location>
</feature>
<dbReference type="Proteomes" id="UP000672602">
    <property type="component" value="Unassembled WGS sequence"/>
</dbReference>
<sequence length="417" mass="46902">MLYNLHDTRARAMVPMRLMAEATRLAFLNPFQPLSYTPFGRMMASASTVMEGLLTEREKPEWGLPLTHIDGEAVPIAIETVESKPFCDLLHFKRIGDRAKRLNDPAILLVAPMSGHHATLLRGTVEALLPDHEVYITDWIDARLVPEEEGRFGLDTYIDYVMDFMRTVSERDGKGTIKPFHAMAVCQPAPAVLAATAVLAEERSPYAPAGMILMGGPIDTRANATIVTQAAENRPIAWFDYNAIHRVPPRFPGANRPVYPGFLQLRAFMAMNPARHTGAHWNMFRHLVRGDGESADKTAAFYDEYMAVMDTPADFYLETVDHVFKRHSLPKGEFTHHGRPVRPQTITDTALMTIEGELDDISAPGQTEAAHALCPMIPKERQRHLLQEGVGHYGIFNGRKWRERIKPQIAEFIRETL</sequence>
<dbReference type="InterPro" id="IPR051321">
    <property type="entry name" value="PHA/PHB_synthase"/>
</dbReference>
<dbReference type="RefSeq" id="WP_210680889.1">
    <property type="nucleotide sequence ID" value="NZ_JAGMWN010000002.1"/>
</dbReference>
<dbReference type="PANTHER" id="PTHR36837:SF4">
    <property type="entry name" value="BLR0908 PROTEIN"/>
    <property type="match status" value="1"/>
</dbReference>
<dbReference type="InterPro" id="IPR029058">
    <property type="entry name" value="AB_hydrolase_fold"/>
</dbReference>
<dbReference type="AlphaFoldDB" id="A0A8J7RXN1"/>
<dbReference type="PIRSF" id="PIRSF020818">
    <property type="entry name" value="PHB_depoly_PhaZ"/>
    <property type="match status" value="1"/>
</dbReference>
<dbReference type="EMBL" id="JAGMWN010000002">
    <property type="protein sequence ID" value="MBP5856300.1"/>
    <property type="molecule type" value="Genomic_DNA"/>
</dbReference>
<dbReference type="InterPro" id="IPR010915">
    <property type="entry name" value="PHB_depoly_PhaZ"/>
</dbReference>
<evidence type="ECO:0000313" key="2">
    <source>
        <dbReference type="EMBL" id="MBP5856300.1"/>
    </source>
</evidence>
<dbReference type="InterPro" id="IPR009656">
    <property type="entry name" value="PHB_depo_C"/>
</dbReference>
<proteinExistence type="predicted"/>
<dbReference type="Pfam" id="PF06850">
    <property type="entry name" value="PHB_depo_C"/>
    <property type="match status" value="1"/>
</dbReference>
<dbReference type="Gene3D" id="3.40.50.1820">
    <property type="entry name" value="alpha/beta hydrolase"/>
    <property type="match status" value="1"/>
</dbReference>
<gene>
    <name evidence="2" type="primary">phaZ</name>
    <name evidence="2" type="ORF">KAJ83_04720</name>
</gene>
<evidence type="ECO:0000259" key="1">
    <source>
        <dbReference type="Pfam" id="PF06850"/>
    </source>
</evidence>
<organism evidence="2 3">
    <name type="scientific">Marivibrio halodurans</name>
    <dbReference type="NCBI Taxonomy" id="2039722"/>
    <lineage>
        <taxon>Bacteria</taxon>
        <taxon>Pseudomonadati</taxon>
        <taxon>Pseudomonadota</taxon>
        <taxon>Alphaproteobacteria</taxon>
        <taxon>Rhodospirillales</taxon>
        <taxon>Rhodospirillaceae</taxon>
        <taxon>Marivibrio</taxon>
    </lineage>
</organism>
<dbReference type="SUPFAM" id="SSF53474">
    <property type="entry name" value="alpha/beta-Hydrolases"/>
    <property type="match status" value="1"/>
</dbReference>
<protein>
    <submittedName>
        <fullName evidence="2">Polyhydroxyalkanoate depolymerase</fullName>
    </submittedName>
</protein>
<accession>A0A8J7RXN1</accession>
<name>A0A8J7RXN1_9PROT</name>
<dbReference type="NCBIfam" id="TIGR01849">
    <property type="entry name" value="PHB_depoly_PhaZ"/>
    <property type="match status" value="1"/>
</dbReference>